<dbReference type="GO" id="GO:0016787">
    <property type="term" value="F:hydrolase activity"/>
    <property type="evidence" value="ECO:0007669"/>
    <property type="project" value="UniProtKB-KW"/>
</dbReference>
<accession>A0ABR9S0E9</accession>
<protein>
    <submittedName>
        <fullName evidence="3">Alpha/beta fold hydrolase</fullName>
    </submittedName>
</protein>
<keyword evidence="1" id="KW-0472">Membrane</keyword>
<dbReference type="RefSeq" id="WP_193675589.1">
    <property type="nucleotide sequence ID" value="NZ_JADDIV010000002.1"/>
</dbReference>
<keyword evidence="4" id="KW-1185">Reference proteome</keyword>
<dbReference type="InterPro" id="IPR000073">
    <property type="entry name" value="AB_hydrolase_1"/>
</dbReference>
<name>A0ABR9S0E9_9BURK</name>
<evidence type="ECO:0000313" key="3">
    <source>
        <dbReference type="EMBL" id="MBE7366945.1"/>
    </source>
</evidence>
<proteinExistence type="predicted"/>
<keyword evidence="1" id="KW-1133">Transmembrane helix</keyword>
<evidence type="ECO:0000256" key="1">
    <source>
        <dbReference type="SAM" id="Phobius"/>
    </source>
</evidence>
<dbReference type="EMBL" id="JADDIV010000002">
    <property type="protein sequence ID" value="MBE7366945.1"/>
    <property type="molecule type" value="Genomic_DNA"/>
</dbReference>
<dbReference type="Proteomes" id="UP000806285">
    <property type="component" value="Unassembled WGS sequence"/>
</dbReference>
<dbReference type="InterPro" id="IPR029058">
    <property type="entry name" value="AB_hydrolase_fold"/>
</dbReference>
<keyword evidence="3" id="KW-0378">Hydrolase</keyword>
<sequence>MPGSSRLARLLQLSCAFQLLAALAWLTWRWPASPWQAVLGALLVPMVPPIVIGVELLLVRHVARSDRAAPVPSIRQLLRAWRGETVQWFRVFWWRQPLRWREVDDHVDTPGAKTPVVFVHGFMCNRGFWSPWMRRLRQLGHPYVAVNLEPVFTSIDDYAPIIDAAVHRITTATGRRPVLVCHSMGGLAARAWWRTVRDPARVAHLVTIGSPHGGTWLARFSTRANGLQMRLQNEWLAGLEASHAEIALPPVTCWYTNCDNVVFPPSTAMLPSADNRFVPGQPHVGLAFHPEVIERTIALLSSLSR</sequence>
<feature type="domain" description="AB hydrolase-1" evidence="2">
    <location>
        <begin position="116"/>
        <end position="237"/>
    </location>
</feature>
<dbReference type="Pfam" id="PF12697">
    <property type="entry name" value="Abhydrolase_6"/>
    <property type="match status" value="1"/>
</dbReference>
<evidence type="ECO:0000259" key="2">
    <source>
        <dbReference type="Pfam" id="PF12697"/>
    </source>
</evidence>
<reference evidence="3 4" key="1">
    <citation type="submission" date="2020-10" db="EMBL/GenBank/DDBJ databases">
        <title>Ramlibacter sp. HM2 16S ribosomal RNA gene Genome sequencing and assembly.</title>
        <authorList>
            <person name="Kang M."/>
        </authorList>
    </citation>
    <scope>NUCLEOTIDE SEQUENCE [LARGE SCALE GENOMIC DNA]</scope>
    <source>
        <strain evidence="3 4">HM2</strain>
    </source>
</reference>
<organism evidence="3 4">
    <name type="scientific">Ramlibacter pallidus</name>
    <dbReference type="NCBI Taxonomy" id="2780087"/>
    <lineage>
        <taxon>Bacteria</taxon>
        <taxon>Pseudomonadati</taxon>
        <taxon>Pseudomonadota</taxon>
        <taxon>Betaproteobacteria</taxon>
        <taxon>Burkholderiales</taxon>
        <taxon>Comamonadaceae</taxon>
        <taxon>Ramlibacter</taxon>
    </lineage>
</organism>
<dbReference type="SUPFAM" id="SSF53474">
    <property type="entry name" value="alpha/beta-Hydrolases"/>
    <property type="match status" value="1"/>
</dbReference>
<keyword evidence="1" id="KW-0812">Transmembrane</keyword>
<evidence type="ECO:0000313" key="4">
    <source>
        <dbReference type="Proteomes" id="UP000806285"/>
    </source>
</evidence>
<dbReference type="PANTHER" id="PTHR37946:SF1">
    <property type="entry name" value="SLL1969 PROTEIN"/>
    <property type="match status" value="1"/>
</dbReference>
<feature type="transmembrane region" description="Helical" evidence="1">
    <location>
        <begin position="34"/>
        <end position="58"/>
    </location>
</feature>
<dbReference type="Gene3D" id="3.40.50.1820">
    <property type="entry name" value="alpha/beta hydrolase"/>
    <property type="match status" value="1"/>
</dbReference>
<comment type="caution">
    <text evidence="3">The sequence shown here is derived from an EMBL/GenBank/DDBJ whole genome shotgun (WGS) entry which is preliminary data.</text>
</comment>
<dbReference type="PANTHER" id="PTHR37946">
    <property type="entry name" value="SLL1969 PROTEIN"/>
    <property type="match status" value="1"/>
</dbReference>
<gene>
    <name evidence="3" type="ORF">IM787_05140</name>
</gene>